<evidence type="ECO:0000313" key="3">
    <source>
        <dbReference type="Proteomes" id="UP000186268"/>
    </source>
</evidence>
<dbReference type="AlphaFoldDB" id="A0A1Q5TMX0"/>
<proteinExistence type="predicted"/>
<dbReference type="EMBL" id="MKGQ01000023">
    <property type="protein sequence ID" value="OKP01573.1"/>
    <property type="molecule type" value="Genomic_DNA"/>
</dbReference>
<dbReference type="InterPro" id="IPR028904">
    <property type="entry name" value="Tox-REase-5_dom"/>
</dbReference>
<feature type="domain" description="Tox-REase-5" evidence="1">
    <location>
        <begin position="107"/>
        <end position="195"/>
    </location>
</feature>
<keyword evidence="3" id="KW-1185">Reference proteome</keyword>
<dbReference type="Pfam" id="PF15648">
    <property type="entry name" value="Tox-REase-5"/>
    <property type="match status" value="1"/>
</dbReference>
<comment type="caution">
    <text evidence="2">The sequence shown here is derived from an EMBL/GenBank/DDBJ whole genome shotgun (WGS) entry which is preliminary data.</text>
</comment>
<gene>
    <name evidence="2" type="ORF">Xedl_02847</name>
</gene>
<accession>A0A1Q5TMX0</accession>
<protein>
    <recommendedName>
        <fullName evidence="1">Tox-REase-5 domain-containing protein</fullName>
    </recommendedName>
</protein>
<dbReference type="Proteomes" id="UP000186268">
    <property type="component" value="Unassembled WGS sequence"/>
</dbReference>
<dbReference type="OrthoDB" id="6894922at2"/>
<evidence type="ECO:0000259" key="1">
    <source>
        <dbReference type="Pfam" id="PF15648"/>
    </source>
</evidence>
<dbReference type="STRING" id="1873482.Xedl_02847"/>
<organism evidence="2 3">
    <name type="scientific">Xenorhabdus eapokensis</name>
    <dbReference type="NCBI Taxonomy" id="1873482"/>
    <lineage>
        <taxon>Bacteria</taxon>
        <taxon>Pseudomonadati</taxon>
        <taxon>Pseudomonadota</taxon>
        <taxon>Gammaproteobacteria</taxon>
        <taxon>Enterobacterales</taxon>
        <taxon>Morganellaceae</taxon>
        <taxon>Xenorhabdus</taxon>
    </lineage>
</organism>
<evidence type="ECO:0000313" key="2">
    <source>
        <dbReference type="EMBL" id="OKP01573.1"/>
    </source>
</evidence>
<sequence>MPVPLVLGAPAAGAALVTAAEWTLAACVAGLVAVGIIDSIDDAPDKSKNKERDEEQDIKDGETSADARLAKIAASGSLARSREKCKSCPASTGVTEIRKAKYDINFQYQIFITKHPCGDNWVKEWNYASVSFDGFQVSSCLLQETKAKYDKFFIEDRAILKFWSGSVGIIAQAKVQSSVVSATPPNKLSWYFMQPKSFAYYKRLFAGRGYVMTVHHVPMA</sequence>
<name>A0A1Q5TMX0_9GAMM</name>
<reference evidence="2 3" key="1">
    <citation type="submission" date="2016-09" db="EMBL/GenBank/DDBJ databases">
        <title>Xenorhabdus thuongxuanensis sp. nov. and Xenorhabdus eapokensis sp. nov., isolated from Steinernema species.</title>
        <authorList>
            <person name="Kaempfer P."/>
            <person name="Tobias N.J."/>
            <person name="Phan Ke L."/>
            <person name="Bode H.B."/>
            <person name="Glaeser S.P."/>
        </authorList>
    </citation>
    <scope>NUCLEOTIDE SEQUENCE [LARGE SCALE GENOMIC DNA]</scope>
    <source>
        <strain evidence="2 3">DL20</strain>
    </source>
</reference>
<dbReference type="RefSeq" id="WP_074024474.1">
    <property type="nucleotide sequence ID" value="NZ_CAWNAG010000129.1"/>
</dbReference>